<sequence>MRSVYSGAGAKRIINCRRKAFAKDLVSLSGRRRTQSLVPRPGLLFSGGRSQVLHAAHSDISQEWMRKASCARSNISGAGLAVPAGRSVGPPPLGDSLEKARRGLKFQIQNVRESRRPMVVNMFPVYVLAKGRPLVKGLGVGRGLAVIYRRVFTPLSVIPVEFWIVP</sequence>
<evidence type="ECO:0000313" key="2">
    <source>
        <dbReference type="Proteomes" id="UP001230504"/>
    </source>
</evidence>
<dbReference type="RefSeq" id="XP_060413271.1">
    <property type="nucleotide sequence ID" value="XM_060551729.1"/>
</dbReference>
<name>A0AAD8PX76_9PEZI</name>
<dbReference type="AlphaFoldDB" id="A0AAD8PX76"/>
<protein>
    <submittedName>
        <fullName evidence="1">Uncharacterized protein</fullName>
    </submittedName>
</protein>
<dbReference type="Proteomes" id="UP001230504">
    <property type="component" value="Unassembled WGS sequence"/>
</dbReference>
<evidence type="ECO:0000313" key="1">
    <source>
        <dbReference type="EMBL" id="KAK1589730.1"/>
    </source>
</evidence>
<reference evidence="1" key="1">
    <citation type="submission" date="2021-06" db="EMBL/GenBank/DDBJ databases">
        <title>Comparative genomics, transcriptomics and evolutionary studies reveal genomic signatures of adaptation to plant cell wall in hemibiotrophic fungi.</title>
        <authorList>
            <consortium name="DOE Joint Genome Institute"/>
            <person name="Baroncelli R."/>
            <person name="Diaz J.F."/>
            <person name="Benocci T."/>
            <person name="Peng M."/>
            <person name="Battaglia E."/>
            <person name="Haridas S."/>
            <person name="Andreopoulos W."/>
            <person name="Labutti K."/>
            <person name="Pangilinan J."/>
            <person name="Floch G.L."/>
            <person name="Makela M.R."/>
            <person name="Henrissat B."/>
            <person name="Grigoriev I.V."/>
            <person name="Crouch J.A."/>
            <person name="De Vries R.P."/>
            <person name="Sukno S.A."/>
            <person name="Thon M.R."/>
        </authorList>
    </citation>
    <scope>NUCLEOTIDE SEQUENCE</scope>
    <source>
        <strain evidence="1">CBS 125086</strain>
    </source>
</reference>
<organism evidence="1 2">
    <name type="scientific">Colletotrichum navitas</name>
    <dbReference type="NCBI Taxonomy" id="681940"/>
    <lineage>
        <taxon>Eukaryota</taxon>
        <taxon>Fungi</taxon>
        <taxon>Dikarya</taxon>
        <taxon>Ascomycota</taxon>
        <taxon>Pezizomycotina</taxon>
        <taxon>Sordariomycetes</taxon>
        <taxon>Hypocreomycetidae</taxon>
        <taxon>Glomerellales</taxon>
        <taxon>Glomerellaceae</taxon>
        <taxon>Colletotrichum</taxon>
        <taxon>Colletotrichum graminicola species complex</taxon>
    </lineage>
</organism>
<accession>A0AAD8PX76</accession>
<keyword evidence="2" id="KW-1185">Reference proteome</keyword>
<proteinExistence type="predicted"/>
<dbReference type="GeneID" id="85435969"/>
<gene>
    <name evidence="1" type="ORF">LY79DRAFT_239289</name>
</gene>
<dbReference type="EMBL" id="JAHLJV010000037">
    <property type="protein sequence ID" value="KAK1589730.1"/>
    <property type="molecule type" value="Genomic_DNA"/>
</dbReference>
<comment type="caution">
    <text evidence="1">The sequence shown here is derived from an EMBL/GenBank/DDBJ whole genome shotgun (WGS) entry which is preliminary data.</text>
</comment>